<accession>A0A553I912</accession>
<protein>
    <recommendedName>
        <fullName evidence="2">Transglutaminase-like domain-containing protein</fullName>
    </recommendedName>
</protein>
<keyword evidence="4" id="KW-1185">Reference proteome</keyword>
<comment type="caution">
    <text evidence="3">The sequence shown here is derived from an EMBL/GenBank/DDBJ whole genome shotgun (WGS) entry which is preliminary data.</text>
</comment>
<dbReference type="InterPro" id="IPR038765">
    <property type="entry name" value="Papain-like_cys_pep_sf"/>
</dbReference>
<dbReference type="AlphaFoldDB" id="A0A553I912"/>
<evidence type="ECO:0000313" key="4">
    <source>
        <dbReference type="Proteomes" id="UP000319160"/>
    </source>
</evidence>
<feature type="compositionally biased region" description="Basic and acidic residues" evidence="1">
    <location>
        <begin position="189"/>
        <end position="208"/>
    </location>
</feature>
<dbReference type="Gene3D" id="3.10.620.30">
    <property type="match status" value="1"/>
</dbReference>
<feature type="region of interest" description="Disordered" evidence="1">
    <location>
        <begin position="1"/>
        <end position="304"/>
    </location>
</feature>
<feature type="compositionally biased region" description="Polar residues" evidence="1">
    <location>
        <begin position="140"/>
        <end position="167"/>
    </location>
</feature>
<organism evidence="3 4">
    <name type="scientific">Xylaria flabelliformis</name>
    <dbReference type="NCBI Taxonomy" id="2512241"/>
    <lineage>
        <taxon>Eukaryota</taxon>
        <taxon>Fungi</taxon>
        <taxon>Dikarya</taxon>
        <taxon>Ascomycota</taxon>
        <taxon>Pezizomycotina</taxon>
        <taxon>Sordariomycetes</taxon>
        <taxon>Xylariomycetidae</taxon>
        <taxon>Xylariales</taxon>
        <taxon>Xylariaceae</taxon>
        <taxon>Xylaria</taxon>
    </lineage>
</organism>
<dbReference type="SMART" id="SM00460">
    <property type="entry name" value="TGc"/>
    <property type="match status" value="1"/>
</dbReference>
<evidence type="ECO:0000313" key="3">
    <source>
        <dbReference type="EMBL" id="TRX96693.1"/>
    </source>
</evidence>
<dbReference type="InterPro" id="IPR002931">
    <property type="entry name" value="Transglutaminase-like"/>
</dbReference>
<dbReference type="Proteomes" id="UP000319160">
    <property type="component" value="Unassembled WGS sequence"/>
</dbReference>
<dbReference type="Pfam" id="PF01841">
    <property type="entry name" value="Transglut_core"/>
    <property type="match status" value="1"/>
</dbReference>
<proteinExistence type="predicted"/>
<dbReference type="OrthoDB" id="6129702at2759"/>
<dbReference type="SUPFAM" id="SSF54001">
    <property type="entry name" value="Cysteine proteinases"/>
    <property type="match status" value="1"/>
</dbReference>
<evidence type="ECO:0000259" key="2">
    <source>
        <dbReference type="SMART" id="SM00460"/>
    </source>
</evidence>
<feature type="compositionally biased region" description="Pro residues" evidence="1">
    <location>
        <begin position="281"/>
        <end position="299"/>
    </location>
</feature>
<dbReference type="EMBL" id="VFLP01000009">
    <property type="protein sequence ID" value="TRX96693.1"/>
    <property type="molecule type" value="Genomic_DNA"/>
</dbReference>
<dbReference type="GO" id="GO:0005737">
    <property type="term" value="C:cytoplasm"/>
    <property type="evidence" value="ECO:0007669"/>
    <property type="project" value="TreeGrafter"/>
</dbReference>
<feature type="domain" description="Transglutaminase-like" evidence="2">
    <location>
        <begin position="400"/>
        <end position="474"/>
    </location>
</feature>
<dbReference type="PANTHER" id="PTHR46333">
    <property type="entry name" value="CYTOKINESIS PROTEIN 3"/>
    <property type="match status" value="1"/>
</dbReference>
<dbReference type="PANTHER" id="PTHR46333:SF5">
    <property type="entry name" value="TRANSGLUTAMINASE-LIKE DOMAIN-CONTAINING PROTEIN"/>
    <property type="match status" value="1"/>
</dbReference>
<gene>
    <name evidence="3" type="ORF">FHL15_002359</name>
</gene>
<dbReference type="InterPro" id="IPR052557">
    <property type="entry name" value="CAP/Cytokinesis_protein"/>
</dbReference>
<feature type="compositionally biased region" description="Pro residues" evidence="1">
    <location>
        <begin position="27"/>
        <end position="43"/>
    </location>
</feature>
<feature type="compositionally biased region" description="Polar residues" evidence="1">
    <location>
        <begin position="82"/>
        <end position="91"/>
    </location>
</feature>
<feature type="compositionally biased region" description="Pro residues" evidence="1">
    <location>
        <begin position="101"/>
        <end position="110"/>
    </location>
</feature>
<reference evidence="4" key="1">
    <citation type="submission" date="2019-06" db="EMBL/GenBank/DDBJ databases">
        <title>Draft genome sequence of the griseofulvin-producing fungus Xylaria cubensis strain G536.</title>
        <authorList>
            <person name="Mead M.E."/>
            <person name="Raja H.A."/>
            <person name="Steenwyk J.L."/>
            <person name="Knowles S.L."/>
            <person name="Oberlies N.H."/>
            <person name="Rokas A."/>
        </authorList>
    </citation>
    <scope>NUCLEOTIDE SEQUENCE [LARGE SCALE GENOMIC DNA]</scope>
    <source>
        <strain evidence="4">G536</strain>
    </source>
</reference>
<sequence>MAEVEEPQFNSLADRIAALNKQKNFTAPPPATKRAPPPPPPNKQPFSVSVEEINDGAAQKTPSIPARPRPDRRAPPALPQRTNTANSITTPTPEPVAQTPPALPGRPPLPARRIATEPAPAPTPTLPPRRSTQQLRTRRGSNSSEVSHVSTISNLSLSRASTTSIDSPATRRVLAPAFDQAKLPPLPLSRKEREAQATRELAERERTEVINPPLLSTRSAPIIPQVEPSGRPSLPPRLPSRPATKTPNPARVETPSAGSRRLPPPPSAFVRPKTVLEGSSKPPPLPANRPRQGSPPPVPLSSRPTRAEIGAVAVRATANKAAVCMICRDFSGPDSVAAQYPFQSLPRHDPVGYLAKVLCSPFPSATDKARAIFTWCHHNIAYNVEEFFGKCVKGRDVNETIFLGKAVCQGYAEVYQAVAQRAGLQCVVVGGHGKGYGYTPLTRGQAPPPRDPTGHAWNAVCIDNGEWKLIDACWGAGSVGDEKFHKNFNPKMFTVTNEQFGNSHFPSNDQYFYREDGRILSWEEYMTGPVPGIEKPQWCGGATAEGISDEVGYSPAARHIPVYSGEVVRFQFAKVCEHWTYERNGKGPPYLLLLKIHGVDGRKEDLVPLDTDGYWWWVDVPARDLGAPGMKVQLFALTVLNGRDARGVTKEDYYKTKSSGGYSMSWAIWCTWELV</sequence>
<name>A0A553I912_9PEZI</name>
<evidence type="ECO:0000256" key="1">
    <source>
        <dbReference type="SAM" id="MobiDB-lite"/>
    </source>
</evidence>
<dbReference type="STRING" id="2512241.A0A553I912"/>